<accession>A0A1H0Q371</accession>
<evidence type="ECO:0008006" key="3">
    <source>
        <dbReference type="Google" id="ProtNLM"/>
    </source>
</evidence>
<sequence length="283" mass="28850">MGFLLMVAALIGVLAGHSLIRTDLAGHAVGLDVPGAPKVGDCVLSVAPPDFDTPITTAVFGSCRGVVAGEVASVRAGAAPEIDDSVGSLMGTAGSCWADASRYIGLPVVDGSAALPAGFLPTSVVAWEPELQVRGQRIRADALQRATGRDWTACLVRPQDLHVYLGTVRAALERGAAPAEYADCATVLGQGWSASVPCSQPHLTEHLGSAMVATGSVSHSALQNSCSAFAARLLQVPDPTYGGQLQVTAVTGNVTTCDINSIGDARLVGSLIGLAGRPIPYVN</sequence>
<keyword evidence="2" id="KW-1185">Reference proteome</keyword>
<dbReference type="EMBL" id="LT629710">
    <property type="protein sequence ID" value="SDP11857.1"/>
    <property type="molecule type" value="Genomic_DNA"/>
</dbReference>
<evidence type="ECO:0000313" key="2">
    <source>
        <dbReference type="Proteomes" id="UP000198741"/>
    </source>
</evidence>
<dbReference type="Proteomes" id="UP000198741">
    <property type="component" value="Chromosome I"/>
</dbReference>
<protein>
    <recommendedName>
        <fullName evidence="3">Septum formation</fullName>
    </recommendedName>
</protein>
<gene>
    <name evidence="1" type="ORF">SAMN04515671_2976</name>
</gene>
<dbReference type="AlphaFoldDB" id="A0A1H0Q371"/>
<reference evidence="1 2" key="1">
    <citation type="submission" date="2016-10" db="EMBL/GenBank/DDBJ databases">
        <authorList>
            <person name="de Groot N.N."/>
        </authorList>
    </citation>
    <scope>NUCLEOTIDE SEQUENCE [LARGE SCALE GENOMIC DNA]</scope>
    <source>
        <strain evidence="2">P4-7,KCTC 19426,CECT 7604</strain>
    </source>
</reference>
<name>A0A1H0Q371_9ACTN</name>
<organism evidence="1 2">
    <name type="scientific">Nakamurella panacisegetis</name>
    <dbReference type="NCBI Taxonomy" id="1090615"/>
    <lineage>
        <taxon>Bacteria</taxon>
        <taxon>Bacillati</taxon>
        <taxon>Actinomycetota</taxon>
        <taxon>Actinomycetes</taxon>
        <taxon>Nakamurellales</taxon>
        <taxon>Nakamurellaceae</taxon>
        <taxon>Nakamurella</taxon>
    </lineage>
</organism>
<evidence type="ECO:0000313" key="1">
    <source>
        <dbReference type="EMBL" id="SDP11857.1"/>
    </source>
</evidence>
<proteinExistence type="predicted"/>